<comment type="caution">
    <text evidence="1">The sequence shown here is derived from an EMBL/GenBank/DDBJ whole genome shotgun (WGS) entry which is preliminary data.</text>
</comment>
<dbReference type="EMBL" id="JAGSOV010000107">
    <property type="protein sequence ID" value="MCO1661101.1"/>
    <property type="molecule type" value="Genomic_DNA"/>
</dbReference>
<sequence>MADDPTGNAPDLTDLDDDALLAELARVLERVSAPPPEVVEAAKGLFTWRTVDAELAELTHDSLIAQRELGVRAAGQPRILTFEAGGMTVEVEVDDVPGARRLIGQLTPPGRADLELRSADDTVVGSIVGSADELGRFVLDLPAGKQRSSLRIRRGAEVTETAWVPL</sequence>
<evidence type="ECO:0000313" key="2">
    <source>
        <dbReference type="Proteomes" id="UP001165283"/>
    </source>
</evidence>
<name>A0ABT1ADV1_9PSEU</name>
<dbReference type="RefSeq" id="WP_252446611.1">
    <property type="nucleotide sequence ID" value="NZ_JAGSOV010000107.1"/>
</dbReference>
<accession>A0ABT1ADV1</accession>
<keyword evidence="2" id="KW-1185">Reference proteome</keyword>
<organism evidence="1 2">
    <name type="scientific">Pseudonocardia humida</name>
    <dbReference type="NCBI Taxonomy" id="2800819"/>
    <lineage>
        <taxon>Bacteria</taxon>
        <taxon>Bacillati</taxon>
        <taxon>Actinomycetota</taxon>
        <taxon>Actinomycetes</taxon>
        <taxon>Pseudonocardiales</taxon>
        <taxon>Pseudonocardiaceae</taxon>
        <taxon>Pseudonocardia</taxon>
    </lineage>
</organism>
<gene>
    <name evidence="1" type="ORF">KDL28_39250</name>
</gene>
<dbReference type="Proteomes" id="UP001165283">
    <property type="component" value="Unassembled WGS sequence"/>
</dbReference>
<proteinExistence type="predicted"/>
<reference evidence="1" key="1">
    <citation type="submission" date="2021-04" db="EMBL/GenBank/DDBJ databases">
        <title>Pseudonocardia sp. nov., isolated from sandy soil of mangrove forest.</title>
        <authorList>
            <person name="Zan Z."/>
            <person name="Huang R."/>
            <person name="Liu W."/>
        </authorList>
    </citation>
    <scope>NUCLEOTIDE SEQUENCE</scope>
    <source>
        <strain evidence="1">S2-4</strain>
    </source>
</reference>
<protein>
    <submittedName>
        <fullName evidence="1">Uncharacterized protein</fullName>
    </submittedName>
</protein>
<evidence type="ECO:0000313" key="1">
    <source>
        <dbReference type="EMBL" id="MCO1661101.1"/>
    </source>
</evidence>